<evidence type="ECO:0000256" key="1">
    <source>
        <dbReference type="ARBA" id="ARBA00001974"/>
    </source>
</evidence>
<dbReference type="PANTHER" id="PTHR43104:SF4">
    <property type="entry name" value="L-2-HYDROXYGLUTARATE DEHYDROGENASE, MITOCHONDRIAL"/>
    <property type="match status" value="1"/>
</dbReference>
<keyword evidence="4" id="KW-0560">Oxidoreductase</keyword>
<protein>
    <recommendedName>
        <fullName evidence="6">FAD dependent oxidoreductase domain-containing protein</fullName>
    </recommendedName>
</protein>
<accession>A0ABM7PM18</accession>
<keyword evidence="8" id="KW-1185">Reference proteome</keyword>
<reference evidence="7 8" key="1">
    <citation type="submission" date="2021-02" db="EMBL/GenBank/DDBJ databases">
        <title>Complete genome of Desulfoluna sp. strain ASN36.</title>
        <authorList>
            <person name="Takahashi A."/>
            <person name="Kojima H."/>
            <person name="Fukui M."/>
        </authorList>
    </citation>
    <scope>NUCLEOTIDE SEQUENCE [LARGE SCALE GENOMIC DNA]</scope>
    <source>
        <strain evidence="7 8">ASN36</strain>
    </source>
</reference>
<comment type="cofactor">
    <cofactor evidence="1">
        <name>FAD</name>
        <dbReference type="ChEBI" id="CHEBI:57692"/>
    </cofactor>
</comment>
<dbReference type="Gene3D" id="3.50.50.60">
    <property type="entry name" value="FAD/NAD(P)-binding domain"/>
    <property type="match status" value="1"/>
</dbReference>
<dbReference type="RefSeq" id="WP_236889661.1">
    <property type="nucleotide sequence ID" value="NZ_AP024488.1"/>
</dbReference>
<dbReference type="Pfam" id="PF01266">
    <property type="entry name" value="DAO"/>
    <property type="match status" value="1"/>
</dbReference>
<dbReference type="InterPro" id="IPR006076">
    <property type="entry name" value="FAD-dep_OxRdtase"/>
</dbReference>
<evidence type="ECO:0000313" key="8">
    <source>
        <dbReference type="Proteomes" id="UP001320148"/>
    </source>
</evidence>
<comment type="similarity">
    <text evidence="5">Belongs to the L2HGDH family.</text>
</comment>
<organism evidence="7 8">
    <name type="scientific">Desulfoluna limicola</name>
    <dbReference type="NCBI Taxonomy" id="2810562"/>
    <lineage>
        <taxon>Bacteria</taxon>
        <taxon>Pseudomonadati</taxon>
        <taxon>Thermodesulfobacteriota</taxon>
        <taxon>Desulfobacteria</taxon>
        <taxon>Desulfobacterales</taxon>
        <taxon>Desulfolunaceae</taxon>
        <taxon>Desulfoluna</taxon>
    </lineage>
</organism>
<dbReference type="EMBL" id="AP024488">
    <property type="protein sequence ID" value="BCS98255.1"/>
    <property type="molecule type" value="Genomic_DNA"/>
</dbReference>
<sequence>MDFDVTIVGAGVVGLALAARLSKTVSNLLVIDKEPGYGRGISSRNSEVIHAGIYYPQGSLKARLCVDGRGRLYRFCQRHRVPHRRCGKLIVATCDEETSELDRLAENAKACGVHDLKRLTASQVQTMAPGVRAVAALFSPSTGIVSAHGLMQKLHAQAKQAGTLFSFETEAMGVETETQGSRLTVRYRDGKTEFLTTGLLINAAGLFSDRLARTMGLESGAATLHWWKGEYAALDLPAGALDTLVYPVPEKANAGLGIHTTIGLDGTVRLGPNALYLKEKREDYRVDPHHLAEFHTAVSRYLPGVTPDMLRPDMAGIRPKRQRPGDPVKDFLIHSDGLKGHIHLIGIESPGLTASLAIAEEVYDVAFGA</sequence>
<dbReference type="Proteomes" id="UP001320148">
    <property type="component" value="Chromosome"/>
</dbReference>
<keyword evidence="2" id="KW-0285">Flavoprotein</keyword>
<dbReference type="SUPFAM" id="SSF51905">
    <property type="entry name" value="FAD/NAD(P)-binding domain"/>
    <property type="match status" value="1"/>
</dbReference>
<evidence type="ECO:0000256" key="2">
    <source>
        <dbReference type="ARBA" id="ARBA00022630"/>
    </source>
</evidence>
<dbReference type="InterPro" id="IPR036188">
    <property type="entry name" value="FAD/NAD-bd_sf"/>
</dbReference>
<proteinExistence type="inferred from homology"/>
<name>A0ABM7PM18_9BACT</name>
<evidence type="ECO:0000259" key="6">
    <source>
        <dbReference type="Pfam" id="PF01266"/>
    </source>
</evidence>
<evidence type="ECO:0000256" key="5">
    <source>
        <dbReference type="ARBA" id="ARBA00037941"/>
    </source>
</evidence>
<keyword evidence="3" id="KW-0274">FAD</keyword>
<gene>
    <name evidence="7" type="ORF">DSLASN_38870</name>
</gene>
<evidence type="ECO:0000313" key="7">
    <source>
        <dbReference type="EMBL" id="BCS98255.1"/>
    </source>
</evidence>
<dbReference type="PANTHER" id="PTHR43104">
    <property type="entry name" value="L-2-HYDROXYGLUTARATE DEHYDROGENASE, MITOCHONDRIAL"/>
    <property type="match status" value="1"/>
</dbReference>
<feature type="domain" description="FAD dependent oxidoreductase" evidence="6">
    <location>
        <begin position="4"/>
        <end position="362"/>
    </location>
</feature>
<evidence type="ECO:0000256" key="4">
    <source>
        <dbReference type="ARBA" id="ARBA00023002"/>
    </source>
</evidence>
<evidence type="ECO:0000256" key="3">
    <source>
        <dbReference type="ARBA" id="ARBA00022827"/>
    </source>
</evidence>
<dbReference type="Gene3D" id="3.30.9.10">
    <property type="entry name" value="D-Amino Acid Oxidase, subunit A, domain 2"/>
    <property type="match status" value="1"/>
</dbReference>